<dbReference type="PANTHER" id="PTHR12346:SF0">
    <property type="entry name" value="SIN3A, ISOFORM G"/>
    <property type="match status" value="1"/>
</dbReference>
<evidence type="ECO:0000256" key="4">
    <source>
        <dbReference type="PROSITE-ProRule" id="PRU00810"/>
    </source>
</evidence>
<evidence type="ECO:0000313" key="5">
    <source>
        <dbReference type="EMBL" id="ELT99328.1"/>
    </source>
</evidence>
<accession>R7TZG6</accession>
<dbReference type="Pfam" id="PF02671">
    <property type="entry name" value="PAH"/>
    <property type="match status" value="1"/>
</dbReference>
<protein>
    <recommendedName>
        <fullName evidence="8">Histone deacetylase interacting domain-containing protein</fullName>
    </recommendedName>
</protein>
<dbReference type="OrthoDB" id="6150667at2759"/>
<evidence type="ECO:0000256" key="1">
    <source>
        <dbReference type="ARBA" id="ARBA00004123"/>
    </source>
</evidence>
<evidence type="ECO:0000256" key="3">
    <source>
        <dbReference type="ARBA" id="ARBA00023242"/>
    </source>
</evidence>
<name>R7TZG6_CAPTE</name>
<dbReference type="EMBL" id="AMQN01010077">
    <property type="status" value="NOT_ANNOTATED_CDS"/>
    <property type="molecule type" value="Genomic_DNA"/>
</dbReference>
<sequence length="289" mass="32521">MTMRTLDPPHMPNIQIKYAQWMYSQPMLVGWNRKPVGRRTVAAKKISAGKATQQQHRLGSSRVVVCEPCDMTTKQFCDLVQRRFKNNPAIYRRFGEILQRLPAVSASLERLDLVKQLITLFDGHPDLVLNMNQFLPNEYCIEIQHDAVVIKVFEEFGQAGLVDTGHGRSITDPSKPLPSLGTSVPSIAYIMNVKKAYADDPNVYSAFMGVLKHYHSKKANELSTVNQVVGLFRTRPDLVLGFNEFLPPGFSIHMYEKSGYVVEYPNEAEGGVARVKIGVGAKAERKKKK</sequence>
<keyword evidence="3 4" id="KW-0539">Nucleus</keyword>
<dbReference type="EnsemblMetazoa" id="CapteT222624">
    <property type="protein sequence ID" value="CapteP222624"/>
    <property type="gene ID" value="CapteG222624"/>
</dbReference>
<dbReference type="InterPro" id="IPR039774">
    <property type="entry name" value="Sin3-like"/>
</dbReference>
<evidence type="ECO:0000313" key="6">
    <source>
        <dbReference type="EnsemblMetazoa" id="CapteP222624"/>
    </source>
</evidence>
<dbReference type="GO" id="GO:0003714">
    <property type="term" value="F:transcription corepressor activity"/>
    <property type="evidence" value="ECO:0007669"/>
    <property type="project" value="InterPro"/>
</dbReference>
<dbReference type="OMA" id="NIMTEYH"/>
<keyword evidence="2" id="KW-0678">Repressor</keyword>
<dbReference type="SUPFAM" id="SSF47762">
    <property type="entry name" value="PAH2 domain"/>
    <property type="match status" value="2"/>
</dbReference>
<dbReference type="InterPro" id="IPR003822">
    <property type="entry name" value="PAH"/>
</dbReference>
<proteinExistence type="predicted"/>
<dbReference type="EMBL" id="KB306977">
    <property type="protein sequence ID" value="ELT99328.1"/>
    <property type="molecule type" value="Genomic_DNA"/>
</dbReference>
<dbReference type="GO" id="GO:0000785">
    <property type="term" value="C:chromatin"/>
    <property type="evidence" value="ECO:0007669"/>
    <property type="project" value="TreeGrafter"/>
</dbReference>
<dbReference type="PANTHER" id="PTHR12346">
    <property type="entry name" value="SIN3B-RELATED"/>
    <property type="match status" value="1"/>
</dbReference>
<reference evidence="7" key="1">
    <citation type="submission" date="2012-12" db="EMBL/GenBank/DDBJ databases">
        <authorList>
            <person name="Hellsten U."/>
            <person name="Grimwood J."/>
            <person name="Chapman J.A."/>
            <person name="Shapiro H."/>
            <person name="Aerts A."/>
            <person name="Otillar R.P."/>
            <person name="Terry A.Y."/>
            <person name="Boore J.L."/>
            <person name="Simakov O."/>
            <person name="Marletaz F."/>
            <person name="Cho S.-J."/>
            <person name="Edsinger-Gonzales E."/>
            <person name="Havlak P."/>
            <person name="Kuo D.-H."/>
            <person name="Larsson T."/>
            <person name="Lv J."/>
            <person name="Arendt D."/>
            <person name="Savage R."/>
            <person name="Osoegawa K."/>
            <person name="de Jong P."/>
            <person name="Lindberg D.R."/>
            <person name="Seaver E.C."/>
            <person name="Weisblat D.A."/>
            <person name="Putnam N.H."/>
            <person name="Grigoriev I.V."/>
            <person name="Rokhsar D.S."/>
        </authorList>
    </citation>
    <scope>NUCLEOTIDE SEQUENCE</scope>
    <source>
        <strain evidence="7">I ESC-2004</strain>
    </source>
</reference>
<organism evidence="5">
    <name type="scientific">Capitella teleta</name>
    <name type="common">Polychaete worm</name>
    <dbReference type="NCBI Taxonomy" id="283909"/>
    <lineage>
        <taxon>Eukaryota</taxon>
        <taxon>Metazoa</taxon>
        <taxon>Spiralia</taxon>
        <taxon>Lophotrochozoa</taxon>
        <taxon>Annelida</taxon>
        <taxon>Polychaeta</taxon>
        <taxon>Sedentaria</taxon>
        <taxon>Scolecida</taxon>
        <taxon>Capitellidae</taxon>
        <taxon>Capitella</taxon>
    </lineage>
</organism>
<evidence type="ECO:0000313" key="7">
    <source>
        <dbReference type="Proteomes" id="UP000014760"/>
    </source>
</evidence>
<dbReference type="PROSITE" id="PS51477">
    <property type="entry name" value="PAH"/>
    <property type="match status" value="2"/>
</dbReference>
<keyword evidence="7" id="KW-1185">Reference proteome</keyword>
<comment type="subcellular location">
    <subcellularLocation>
        <location evidence="1 4">Nucleus</location>
    </subcellularLocation>
</comment>
<evidence type="ECO:0008006" key="8">
    <source>
        <dbReference type="Google" id="ProtNLM"/>
    </source>
</evidence>
<dbReference type="AlphaFoldDB" id="R7TZG6"/>
<reference evidence="5 7" key="2">
    <citation type="journal article" date="2013" name="Nature">
        <title>Insights into bilaterian evolution from three spiralian genomes.</title>
        <authorList>
            <person name="Simakov O."/>
            <person name="Marletaz F."/>
            <person name="Cho S.J."/>
            <person name="Edsinger-Gonzales E."/>
            <person name="Havlak P."/>
            <person name="Hellsten U."/>
            <person name="Kuo D.H."/>
            <person name="Larsson T."/>
            <person name="Lv J."/>
            <person name="Arendt D."/>
            <person name="Savage R."/>
            <person name="Osoegawa K."/>
            <person name="de Jong P."/>
            <person name="Grimwood J."/>
            <person name="Chapman J.A."/>
            <person name="Shapiro H."/>
            <person name="Aerts A."/>
            <person name="Otillar R.P."/>
            <person name="Terry A.Y."/>
            <person name="Boore J.L."/>
            <person name="Grigoriev I.V."/>
            <person name="Lindberg D.R."/>
            <person name="Seaver E.C."/>
            <person name="Weisblat D.A."/>
            <person name="Putnam N.H."/>
            <person name="Rokhsar D.S."/>
        </authorList>
    </citation>
    <scope>NUCLEOTIDE SEQUENCE</scope>
    <source>
        <strain evidence="5 7">I ESC-2004</strain>
    </source>
</reference>
<dbReference type="Proteomes" id="UP000014760">
    <property type="component" value="Unassembled WGS sequence"/>
</dbReference>
<dbReference type="InterPro" id="IPR036600">
    <property type="entry name" value="PAH_sf"/>
</dbReference>
<gene>
    <name evidence="5" type="ORF">CAPTEDRAFT_222624</name>
</gene>
<dbReference type="GO" id="GO:0000122">
    <property type="term" value="P:negative regulation of transcription by RNA polymerase II"/>
    <property type="evidence" value="ECO:0007669"/>
    <property type="project" value="TreeGrafter"/>
</dbReference>
<dbReference type="GO" id="GO:0000118">
    <property type="term" value="C:histone deacetylase complex"/>
    <property type="evidence" value="ECO:0007669"/>
    <property type="project" value="TreeGrafter"/>
</dbReference>
<dbReference type="STRING" id="283909.R7TZG6"/>
<reference evidence="6" key="3">
    <citation type="submission" date="2015-06" db="UniProtKB">
        <authorList>
            <consortium name="EnsemblMetazoa"/>
        </authorList>
    </citation>
    <scope>IDENTIFICATION</scope>
</reference>
<dbReference type="HOGENOM" id="CLU_963928_0_0_1"/>
<evidence type="ECO:0000256" key="2">
    <source>
        <dbReference type="ARBA" id="ARBA00022491"/>
    </source>
</evidence>
<dbReference type="Gene3D" id="1.20.1160.11">
    <property type="entry name" value="Paired amphipathic helix"/>
    <property type="match status" value="2"/>
</dbReference>